<feature type="transmembrane region" description="Helical" evidence="1">
    <location>
        <begin position="30"/>
        <end position="49"/>
    </location>
</feature>
<proteinExistence type="predicted"/>
<accession>A0ABU5J374</accession>
<protein>
    <submittedName>
        <fullName evidence="2">Uncharacterized protein</fullName>
    </submittedName>
</protein>
<organism evidence="2 3">
    <name type="scientific">Robertmurraya mangrovi</name>
    <dbReference type="NCBI Taxonomy" id="3098077"/>
    <lineage>
        <taxon>Bacteria</taxon>
        <taxon>Bacillati</taxon>
        <taxon>Bacillota</taxon>
        <taxon>Bacilli</taxon>
        <taxon>Bacillales</taxon>
        <taxon>Bacillaceae</taxon>
        <taxon>Robertmurraya</taxon>
    </lineage>
</organism>
<keyword evidence="3" id="KW-1185">Reference proteome</keyword>
<dbReference type="EMBL" id="JAXOFX010000017">
    <property type="protein sequence ID" value="MDZ5473878.1"/>
    <property type="molecule type" value="Genomic_DNA"/>
</dbReference>
<keyword evidence="1" id="KW-1133">Transmembrane helix</keyword>
<dbReference type="RefSeq" id="WP_322448171.1">
    <property type="nucleotide sequence ID" value="NZ_JAXOFX010000017.1"/>
</dbReference>
<keyword evidence="1" id="KW-0472">Membrane</keyword>
<evidence type="ECO:0000256" key="1">
    <source>
        <dbReference type="SAM" id="Phobius"/>
    </source>
</evidence>
<reference evidence="2 3" key="1">
    <citation type="submission" date="2023-11" db="EMBL/GenBank/DDBJ databases">
        <title>Bacillus jintuensis, isolated from a mudflat on the Beibu Gulf coast.</title>
        <authorList>
            <person name="Li M."/>
        </authorList>
    </citation>
    <scope>NUCLEOTIDE SEQUENCE [LARGE SCALE GENOMIC DNA]</scope>
    <source>
        <strain evidence="2 3">31A1R</strain>
    </source>
</reference>
<comment type="caution">
    <text evidence="2">The sequence shown here is derived from an EMBL/GenBank/DDBJ whole genome shotgun (WGS) entry which is preliminary data.</text>
</comment>
<feature type="transmembrane region" description="Helical" evidence="1">
    <location>
        <begin position="64"/>
        <end position="83"/>
    </location>
</feature>
<evidence type="ECO:0000313" key="2">
    <source>
        <dbReference type="EMBL" id="MDZ5473878.1"/>
    </source>
</evidence>
<gene>
    <name evidence="2" type="ORF">SM124_19340</name>
</gene>
<keyword evidence="1" id="KW-0812">Transmembrane</keyword>
<name>A0ABU5J374_9BACI</name>
<dbReference type="Proteomes" id="UP001290455">
    <property type="component" value="Unassembled WGS sequence"/>
</dbReference>
<feature type="transmembrane region" description="Helical" evidence="1">
    <location>
        <begin position="129"/>
        <end position="146"/>
    </location>
</feature>
<evidence type="ECO:0000313" key="3">
    <source>
        <dbReference type="Proteomes" id="UP001290455"/>
    </source>
</evidence>
<feature type="transmembrane region" description="Helical" evidence="1">
    <location>
        <begin position="6"/>
        <end position="23"/>
    </location>
</feature>
<sequence length="155" mass="18269">MKKDKLILASMIIVSWLTLPLLGRKTIKRFLPGAIFISLFVYFENKIALRNDWWKFHKKLHPKLGGMTPLLAGPFFVGSLWILKFIYGRFFLYFLTNLIVDSLFTYVIIDWFKKAGYATLLNLKKYQLSLLFLTKTVLMYLFQYVSESFSKSNEN</sequence>
<feature type="transmembrane region" description="Helical" evidence="1">
    <location>
        <begin position="90"/>
        <end position="109"/>
    </location>
</feature>